<proteinExistence type="predicted"/>
<evidence type="ECO:0000313" key="1">
    <source>
        <dbReference type="EMBL" id="KYF53549.1"/>
    </source>
</evidence>
<gene>
    <name evidence="1" type="ORF">BE08_18850</name>
</gene>
<comment type="caution">
    <text evidence="1">The sequence shown here is derived from an EMBL/GenBank/DDBJ whole genome shotgun (WGS) entry which is preliminary data.</text>
</comment>
<reference evidence="1 2" key="1">
    <citation type="submission" date="2014-02" db="EMBL/GenBank/DDBJ databases">
        <title>The small core and large imbalanced accessory genome model reveals a collaborative survival strategy of Sorangium cellulosum strains in nature.</title>
        <authorList>
            <person name="Han K."/>
            <person name="Peng R."/>
            <person name="Blom J."/>
            <person name="Li Y.-Z."/>
        </authorList>
    </citation>
    <scope>NUCLEOTIDE SEQUENCE [LARGE SCALE GENOMIC DNA]</scope>
    <source>
        <strain evidence="1 2">So0157-25</strain>
    </source>
</reference>
<dbReference type="EMBL" id="JELY01002115">
    <property type="protein sequence ID" value="KYF53549.1"/>
    <property type="molecule type" value="Genomic_DNA"/>
</dbReference>
<protein>
    <submittedName>
        <fullName evidence="1">Uncharacterized protein</fullName>
    </submittedName>
</protein>
<accession>A0A150PD27</accession>
<dbReference type="Proteomes" id="UP000075420">
    <property type="component" value="Unassembled WGS sequence"/>
</dbReference>
<organism evidence="1 2">
    <name type="scientific">Sorangium cellulosum</name>
    <name type="common">Polyangium cellulosum</name>
    <dbReference type="NCBI Taxonomy" id="56"/>
    <lineage>
        <taxon>Bacteria</taxon>
        <taxon>Pseudomonadati</taxon>
        <taxon>Myxococcota</taxon>
        <taxon>Polyangia</taxon>
        <taxon>Polyangiales</taxon>
        <taxon>Polyangiaceae</taxon>
        <taxon>Sorangium</taxon>
    </lineage>
</organism>
<sequence length="97" mass="10576">MGRFDEGLSAAGEAFSMLNAIGAIEEGESSVRLVYAEALAANGMEADCAAAIAAARERLLERAAKISDPVWRERFLTLPDNRKTLAMAERWLEHRPA</sequence>
<dbReference type="AlphaFoldDB" id="A0A150PD27"/>
<name>A0A150PD27_SORCE</name>
<evidence type="ECO:0000313" key="2">
    <source>
        <dbReference type="Proteomes" id="UP000075420"/>
    </source>
</evidence>